<dbReference type="GO" id="GO:0003677">
    <property type="term" value="F:DNA binding"/>
    <property type="evidence" value="ECO:0007669"/>
    <property type="project" value="UniProtKB-UniRule"/>
</dbReference>
<dbReference type="Pfam" id="PF09011">
    <property type="entry name" value="HMG_box_2"/>
    <property type="match status" value="1"/>
</dbReference>
<name>A0AA85J6N4_TRIRE</name>
<feature type="region of interest" description="Disordered" evidence="2">
    <location>
        <begin position="1"/>
        <end position="27"/>
    </location>
</feature>
<evidence type="ECO:0000313" key="5">
    <source>
        <dbReference type="WBParaSite" id="TREG1_16610.1"/>
    </source>
</evidence>
<evidence type="ECO:0000256" key="2">
    <source>
        <dbReference type="SAM" id="MobiDB-lite"/>
    </source>
</evidence>
<dbReference type="InterPro" id="IPR036910">
    <property type="entry name" value="HMG_box_dom_sf"/>
</dbReference>
<dbReference type="WBParaSite" id="TREG1_16610.1">
    <property type="protein sequence ID" value="TREG1_16610.1"/>
    <property type="gene ID" value="TREG1_16610"/>
</dbReference>
<keyword evidence="1" id="KW-0238">DNA-binding</keyword>
<evidence type="ECO:0000259" key="3">
    <source>
        <dbReference type="PROSITE" id="PS50118"/>
    </source>
</evidence>
<evidence type="ECO:0000256" key="1">
    <source>
        <dbReference type="PROSITE-ProRule" id="PRU00267"/>
    </source>
</evidence>
<proteinExistence type="predicted"/>
<feature type="DNA-binding region" description="HMG box" evidence="1">
    <location>
        <begin position="21"/>
        <end position="84"/>
    </location>
</feature>
<reference evidence="4" key="1">
    <citation type="submission" date="2022-06" db="EMBL/GenBank/DDBJ databases">
        <authorList>
            <person name="Berger JAMES D."/>
            <person name="Berger JAMES D."/>
        </authorList>
    </citation>
    <scope>NUCLEOTIDE SEQUENCE [LARGE SCALE GENOMIC DNA]</scope>
</reference>
<dbReference type="SMART" id="SM00398">
    <property type="entry name" value="HMG"/>
    <property type="match status" value="1"/>
</dbReference>
<protein>
    <recommendedName>
        <fullName evidence="3">HMG box domain-containing protein</fullName>
    </recommendedName>
</protein>
<reference evidence="5" key="2">
    <citation type="submission" date="2023-11" db="UniProtKB">
        <authorList>
            <consortium name="WormBaseParasite"/>
        </authorList>
    </citation>
    <scope>IDENTIFICATION</scope>
</reference>
<keyword evidence="4" id="KW-1185">Reference proteome</keyword>
<sequence length="129" mass="15452">MVSCSGNRRTKQVKKIKDVKPKRSPGPYALFVQSRKRLYRGKFSEFSKSCSREWRQLSNEEREKFKTRALKQSSSHRKSKSDYINFVNATYDCLRKKHPDWTAKQIHTQLMKNYEKVKCSCNRSKLRRK</sequence>
<dbReference type="SUPFAM" id="SSF47095">
    <property type="entry name" value="HMG-box"/>
    <property type="match status" value="1"/>
</dbReference>
<dbReference type="Gene3D" id="1.10.30.10">
    <property type="entry name" value="High mobility group box domain"/>
    <property type="match status" value="1"/>
</dbReference>
<evidence type="ECO:0000313" key="4">
    <source>
        <dbReference type="Proteomes" id="UP000050795"/>
    </source>
</evidence>
<accession>A0AA85J6N4</accession>
<organism evidence="4 5">
    <name type="scientific">Trichobilharzia regenti</name>
    <name type="common">Nasal bird schistosome</name>
    <dbReference type="NCBI Taxonomy" id="157069"/>
    <lineage>
        <taxon>Eukaryota</taxon>
        <taxon>Metazoa</taxon>
        <taxon>Spiralia</taxon>
        <taxon>Lophotrochozoa</taxon>
        <taxon>Platyhelminthes</taxon>
        <taxon>Trematoda</taxon>
        <taxon>Digenea</taxon>
        <taxon>Strigeidida</taxon>
        <taxon>Schistosomatoidea</taxon>
        <taxon>Schistosomatidae</taxon>
        <taxon>Trichobilharzia</taxon>
    </lineage>
</organism>
<dbReference type="PROSITE" id="PS50118">
    <property type="entry name" value="HMG_BOX_2"/>
    <property type="match status" value="1"/>
</dbReference>
<feature type="domain" description="HMG box" evidence="3">
    <location>
        <begin position="21"/>
        <end position="84"/>
    </location>
</feature>
<dbReference type="InterPro" id="IPR009071">
    <property type="entry name" value="HMG_box_dom"/>
</dbReference>
<keyword evidence="1" id="KW-0539">Nucleus</keyword>
<dbReference type="AlphaFoldDB" id="A0AA85J6N4"/>
<dbReference type="GO" id="GO:0005634">
    <property type="term" value="C:nucleus"/>
    <property type="evidence" value="ECO:0007669"/>
    <property type="project" value="UniProtKB-UniRule"/>
</dbReference>
<dbReference type="Proteomes" id="UP000050795">
    <property type="component" value="Unassembled WGS sequence"/>
</dbReference>